<dbReference type="Pfam" id="PF01497">
    <property type="entry name" value="Peripla_BP_2"/>
    <property type="match status" value="1"/>
</dbReference>
<accession>A0A2V4NXL9</accession>
<dbReference type="Gene3D" id="3.40.50.1980">
    <property type="entry name" value="Nitrogenase molybdenum iron protein domain"/>
    <property type="match status" value="2"/>
</dbReference>
<evidence type="ECO:0000256" key="5">
    <source>
        <dbReference type="SAM" id="MobiDB-lite"/>
    </source>
</evidence>
<dbReference type="PANTHER" id="PTHR30532">
    <property type="entry name" value="IRON III DICITRATE-BINDING PERIPLASMIC PROTEIN"/>
    <property type="match status" value="1"/>
</dbReference>
<reference evidence="8 9" key="1">
    <citation type="submission" date="2018-03" db="EMBL/GenBank/DDBJ databases">
        <title>Bioinformatic expansion and discovery of thiopeptide antibiotics.</title>
        <authorList>
            <person name="Schwalen C.J."/>
            <person name="Hudson G.A."/>
            <person name="Mitchell D.A."/>
        </authorList>
    </citation>
    <scope>NUCLEOTIDE SEQUENCE [LARGE SCALE GENOMIC DNA]</scope>
    <source>
        <strain evidence="8 9">ATCC 21389</strain>
    </source>
</reference>
<evidence type="ECO:0000313" key="9">
    <source>
        <dbReference type="Proteomes" id="UP000248039"/>
    </source>
</evidence>
<dbReference type="GO" id="GO:1901678">
    <property type="term" value="P:iron coordination entity transport"/>
    <property type="evidence" value="ECO:0007669"/>
    <property type="project" value="UniProtKB-ARBA"/>
</dbReference>
<gene>
    <name evidence="8" type="ORF">C7C46_06535</name>
</gene>
<evidence type="ECO:0000313" key="8">
    <source>
        <dbReference type="EMBL" id="PYC85394.1"/>
    </source>
</evidence>
<evidence type="ECO:0000259" key="7">
    <source>
        <dbReference type="PROSITE" id="PS50983"/>
    </source>
</evidence>
<feature type="domain" description="Fe/B12 periplasmic-binding" evidence="7">
    <location>
        <begin position="59"/>
        <end position="320"/>
    </location>
</feature>
<dbReference type="RefSeq" id="WP_110666686.1">
    <property type="nucleotide sequence ID" value="NZ_PYBW01000022.1"/>
</dbReference>
<sequence>MRRRTLLTAPLAALPLAALPLAGCGPRGNRPLPQADPPVPGATVTAATGPVPVAGRPVRVVVLDTAELDSAMTLGITPLGASRPGADPGPPDYWPASRLAEVADTGTVGAPDHQRIRALQPQLILGNQTRDGAHYEALRAIAPTVLTATTGHPWKENFQLHARALGREAAAELVAEAYRGHLAQVSRALGGPGALGGRRVSLVRFVEGGRVRLYARQNYLGTILADLQLGRPDAQNTDQFDVEVAPDQLAGADGDLLLYAAYGDPAASGAAAVLAGAAWRGLGAVRAHRAYQVDDRLWFEGIGYTGANLVLGQLQCLLGG</sequence>
<dbReference type="PANTHER" id="PTHR30532:SF25">
    <property type="entry name" value="IRON(III) DICITRATE-BINDING PERIPLASMIC PROTEIN"/>
    <property type="match status" value="1"/>
</dbReference>
<keyword evidence="3" id="KW-0813">Transport</keyword>
<comment type="subcellular location">
    <subcellularLocation>
        <location evidence="1">Cell envelope</location>
    </subcellularLocation>
</comment>
<dbReference type="OrthoDB" id="9793175at2"/>
<proteinExistence type="inferred from homology"/>
<dbReference type="PROSITE" id="PS50983">
    <property type="entry name" value="FE_B12_PBP"/>
    <property type="match status" value="1"/>
</dbReference>
<feature type="chain" id="PRO_5039123412" evidence="6">
    <location>
        <begin position="23"/>
        <end position="320"/>
    </location>
</feature>
<keyword evidence="4 6" id="KW-0732">Signal</keyword>
<evidence type="ECO:0000256" key="1">
    <source>
        <dbReference type="ARBA" id="ARBA00004196"/>
    </source>
</evidence>
<evidence type="ECO:0000256" key="3">
    <source>
        <dbReference type="ARBA" id="ARBA00022448"/>
    </source>
</evidence>
<dbReference type="Proteomes" id="UP000248039">
    <property type="component" value="Unassembled WGS sequence"/>
</dbReference>
<dbReference type="InterPro" id="IPR002491">
    <property type="entry name" value="ABC_transptr_periplasmic_BD"/>
</dbReference>
<dbReference type="GO" id="GO:0030288">
    <property type="term" value="C:outer membrane-bounded periplasmic space"/>
    <property type="evidence" value="ECO:0007669"/>
    <property type="project" value="TreeGrafter"/>
</dbReference>
<comment type="similarity">
    <text evidence="2">Belongs to the bacterial solute-binding protein 8 family.</text>
</comment>
<organism evidence="8 9">
    <name type="scientific">Streptomyces tateyamensis</name>
    <dbReference type="NCBI Taxonomy" id="565073"/>
    <lineage>
        <taxon>Bacteria</taxon>
        <taxon>Bacillati</taxon>
        <taxon>Actinomycetota</taxon>
        <taxon>Actinomycetes</taxon>
        <taxon>Kitasatosporales</taxon>
        <taxon>Streptomycetaceae</taxon>
        <taxon>Streptomyces</taxon>
    </lineage>
</organism>
<dbReference type="AlphaFoldDB" id="A0A2V4NXL9"/>
<comment type="caution">
    <text evidence="8">The sequence shown here is derived from an EMBL/GenBank/DDBJ whole genome shotgun (WGS) entry which is preliminary data.</text>
</comment>
<evidence type="ECO:0000256" key="6">
    <source>
        <dbReference type="SAM" id="SignalP"/>
    </source>
</evidence>
<feature type="signal peptide" evidence="6">
    <location>
        <begin position="1"/>
        <end position="22"/>
    </location>
</feature>
<name>A0A2V4NXL9_9ACTN</name>
<dbReference type="InterPro" id="IPR051313">
    <property type="entry name" value="Bact_iron-sidero_bind"/>
</dbReference>
<evidence type="ECO:0000256" key="4">
    <source>
        <dbReference type="ARBA" id="ARBA00022729"/>
    </source>
</evidence>
<dbReference type="SUPFAM" id="SSF53807">
    <property type="entry name" value="Helical backbone' metal receptor"/>
    <property type="match status" value="1"/>
</dbReference>
<evidence type="ECO:0000256" key="2">
    <source>
        <dbReference type="ARBA" id="ARBA00008814"/>
    </source>
</evidence>
<protein>
    <submittedName>
        <fullName evidence="8">Iron-siderophore ABC transporter substrate-binding protein</fullName>
    </submittedName>
</protein>
<dbReference type="EMBL" id="PYBW01000022">
    <property type="protein sequence ID" value="PYC85394.1"/>
    <property type="molecule type" value="Genomic_DNA"/>
</dbReference>
<feature type="region of interest" description="Disordered" evidence="5">
    <location>
        <begin position="28"/>
        <end position="49"/>
    </location>
</feature>
<keyword evidence="9" id="KW-1185">Reference proteome</keyword>